<keyword evidence="2" id="KW-0433">Leucine-rich repeat</keyword>
<sequence>MAAPPSPFATFFFLLLFCFSSCFQRTALGQSPPPPPPAAPSQPPLLRLVSGVELAALYSLRSSLGLRARDWPRKRDPCAAWAGVRCRAGRVVALDLTGLRRTRLGRQDPRFAVDGVQNLTRLAAFNASGFVLRGTIPDWFGALLPASLAVLDLRRCSVSGTIPYTLGNTTGLRELYLARNSLTGNVPTTLGGLSNLTTLDLSGNSLSGSIPPSLASLRNLIYLDLSSNFFTGPVPPELGTLSSLRTLRLAGNNLLASVPAQLGDLSSLVTLELGQNSLSGGIPEDLRNLRNLVELDMSNNSLSGPLPGNLFTDLRSLRSLKLSQNSFSDALPDSLWSVSEMQFLDVSYNNLSGSLPASVVNVNANSSAVFNMSHNSYYGSVPVGAASIFRRFSFVDISDNYFEGQAPAGPNLNASFDLNCFRNTSKQRSVGACTEFYAERGLTYEGSLTPSTNTTGPAGGKSNRRLKYILAGVLGGVGFLLIVAVVLICCVMRCGGGTAEQREISRDANVSGDAATSGRGNSTPGVSVNMAAIGDSFTYEQMLQATSNFSESNLIKHGHSGDLYHGILEGGIPVVVKKIDQQMPKRDSYLIELDFFGKHSQSRFVPFLGHCLEREDQKILVYKCMPNGDLSSSLFRKSGKEEESLQSLDWITRLKIAIGIAEALCYLHHECVPPLVHRDIQASSILLDDKFEVRLGSLSEICTQEGEVHQNVITRFLRKTEQGTSSLASSACAYDVYCLGKVLLELVTGNLGISGSNDTTTNEWLEKTLPYINIYEKELVMKILDPSLIVDDDLLEEVWAMAIVAKSCLNPKPSKRPLVRYILKALENPLKVVREDNSGSARLRTTSSRGSWNAALFGSWRQSSSDIASVPGPSREGITLKRSGTTGSQGSAGEQSLSHKRPSKEIFPEPSGAWLVTMLKSPMMINGEVKLSTVGREQQGREGPCRQFQRRPATGEP</sequence>
<feature type="signal peptide" evidence="9">
    <location>
        <begin position="1"/>
        <end position="29"/>
    </location>
</feature>
<dbReference type="Gene3D" id="3.80.10.10">
    <property type="entry name" value="Ribonuclease Inhibitor"/>
    <property type="match status" value="3"/>
</dbReference>
<evidence type="ECO:0000256" key="6">
    <source>
        <dbReference type="ARBA" id="ARBA00023136"/>
    </source>
</evidence>
<evidence type="ECO:0000256" key="4">
    <source>
        <dbReference type="ARBA" id="ARBA00022737"/>
    </source>
</evidence>
<dbReference type="GO" id="GO:0004672">
    <property type="term" value="F:protein kinase activity"/>
    <property type="evidence" value="ECO:0007669"/>
    <property type="project" value="InterPro"/>
</dbReference>
<evidence type="ECO:0000256" key="9">
    <source>
        <dbReference type="SAM" id="SignalP"/>
    </source>
</evidence>
<dbReference type="InterPro" id="IPR001611">
    <property type="entry name" value="Leu-rich_rpt"/>
</dbReference>
<accession>A0A843U6R6</accession>
<dbReference type="InterPro" id="IPR000719">
    <property type="entry name" value="Prot_kinase_dom"/>
</dbReference>
<dbReference type="GO" id="GO:0005524">
    <property type="term" value="F:ATP binding"/>
    <property type="evidence" value="ECO:0007669"/>
    <property type="project" value="InterPro"/>
</dbReference>
<evidence type="ECO:0000313" key="11">
    <source>
        <dbReference type="EMBL" id="MQL77414.1"/>
    </source>
</evidence>
<comment type="subcellular location">
    <subcellularLocation>
        <location evidence="1">Membrane</location>
        <topology evidence="1">Single-pass membrane protein</topology>
    </subcellularLocation>
</comment>
<evidence type="ECO:0000256" key="1">
    <source>
        <dbReference type="ARBA" id="ARBA00004167"/>
    </source>
</evidence>
<evidence type="ECO:0000313" key="12">
    <source>
        <dbReference type="Proteomes" id="UP000652761"/>
    </source>
</evidence>
<evidence type="ECO:0000256" key="2">
    <source>
        <dbReference type="ARBA" id="ARBA00022614"/>
    </source>
</evidence>
<dbReference type="FunFam" id="3.80.10.10:FF:000095">
    <property type="entry name" value="LRR receptor-like serine/threonine-protein kinase GSO1"/>
    <property type="match status" value="1"/>
</dbReference>
<dbReference type="InterPro" id="IPR051824">
    <property type="entry name" value="LRR_Rcpt-Like_S/T_Kinase"/>
</dbReference>
<proteinExistence type="predicted"/>
<feature type="transmembrane region" description="Helical" evidence="8">
    <location>
        <begin position="468"/>
        <end position="488"/>
    </location>
</feature>
<dbReference type="InterPro" id="IPR001245">
    <property type="entry name" value="Ser-Thr/Tyr_kinase_cat_dom"/>
</dbReference>
<evidence type="ECO:0000256" key="5">
    <source>
        <dbReference type="ARBA" id="ARBA00022989"/>
    </source>
</evidence>
<dbReference type="SUPFAM" id="SSF56112">
    <property type="entry name" value="Protein kinase-like (PK-like)"/>
    <property type="match status" value="1"/>
</dbReference>
<feature type="region of interest" description="Disordered" evidence="7">
    <location>
        <begin position="933"/>
        <end position="957"/>
    </location>
</feature>
<dbReference type="FunFam" id="1.10.510.10:FF:000448">
    <property type="entry name" value="Putative LRR receptor-like serine/threonine-protein kinase"/>
    <property type="match status" value="1"/>
</dbReference>
<keyword evidence="12" id="KW-1185">Reference proteome</keyword>
<dbReference type="Pfam" id="PF00560">
    <property type="entry name" value="LRR_1"/>
    <property type="match status" value="2"/>
</dbReference>
<dbReference type="SMART" id="SM00369">
    <property type="entry name" value="LRR_TYP"/>
    <property type="match status" value="4"/>
</dbReference>
<keyword evidence="9" id="KW-0732">Signal</keyword>
<dbReference type="Pfam" id="PF13855">
    <property type="entry name" value="LRR_8"/>
    <property type="match status" value="2"/>
</dbReference>
<dbReference type="EMBL" id="NMUH01000348">
    <property type="protein sequence ID" value="MQL77414.1"/>
    <property type="molecule type" value="Genomic_DNA"/>
</dbReference>
<dbReference type="PROSITE" id="PS50011">
    <property type="entry name" value="PROTEIN_KINASE_DOM"/>
    <property type="match status" value="1"/>
</dbReference>
<keyword evidence="4" id="KW-0677">Repeat</keyword>
<gene>
    <name evidence="11" type="ORF">Taro_009832</name>
</gene>
<dbReference type="InterPro" id="IPR003591">
    <property type="entry name" value="Leu-rich_rpt_typical-subtyp"/>
</dbReference>
<dbReference type="Proteomes" id="UP000652761">
    <property type="component" value="Unassembled WGS sequence"/>
</dbReference>
<comment type="caution">
    <text evidence="11">The sequence shown here is derived from an EMBL/GenBank/DDBJ whole genome shotgun (WGS) entry which is preliminary data.</text>
</comment>
<dbReference type="AlphaFoldDB" id="A0A843U6R6"/>
<protein>
    <recommendedName>
        <fullName evidence="10">Protein kinase domain-containing protein</fullName>
    </recommendedName>
</protein>
<organism evidence="11 12">
    <name type="scientific">Colocasia esculenta</name>
    <name type="common">Wild taro</name>
    <name type="synonym">Arum esculentum</name>
    <dbReference type="NCBI Taxonomy" id="4460"/>
    <lineage>
        <taxon>Eukaryota</taxon>
        <taxon>Viridiplantae</taxon>
        <taxon>Streptophyta</taxon>
        <taxon>Embryophyta</taxon>
        <taxon>Tracheophyta</taxon>
        <taxon>Spermatophyta</taxon>
        <taxon>Magnoliopsida</taxon>
        <taxon>Liliopsida</taxon>
        <taxon>Araceae</taxon>
        <taxon>Aroideae</taxon>
        <taxon>Colocasieae</taxon>
        <taxon>Colocasia</taxon>
    </lineage>
</organism>
<dbReference type="Gene3D" id="1.10.510.10">
    <property type="entry name" value="Transferase(Phosphotransferase) domain 1"/>
    <property type="match status" value="1"/>
</dbReference>
<feature type="region of interest" description="Disordered" evidence="7">
    <location>
        <begin position="864"/>
        <end position="909"/>
    </location>
</feature>
<keyword evidence="6 8" id="KW-0472">Membrane</keyword>
<dbReference type="Gene3D" id="3.30.200.20">
    <property type="entry name" value="Phosphorylase Kinase, domain 1"/>
    <property type="match status" value="1"/>
</dbReference>
<evidence type="ECO:0000259" key="10">
    <source>
        <dbReference type="PROSITE" id="PS50011"/>
    </source>
</evidence>
<dbReference type="GO" id="GO:0016020">
    <property type="term" value="C:membrane"/>
    <property type="evidence" value="ECO:0007669"/>
    <property type="project" value="UniProtKB-SubCell"/>
</dbReference>
<name>A0A843U6R6_COLES</name>
<evidence type="ECO:0000256" key="7">
    <source>
        <dbReference type="SAM" id="MobiDB-lite"/>
    </source>
</evidence>
<dbReference type="PANTHER" id="PTHR48006">
    <property type="entry name" value="LEUCINE-RICH REPEAT-CONTAINING PROTEIN DDB_G0281931-RELATED"/>
    <property type="match status" value="1"/>
</dbReference>
<dbReference type="Pfam" id="PF07714">
    <property type="entry name" value="PK_Tyr_Ser-Thr"/>
    <property type="match status" value="1"/>
</dbReference>
<dbReference type="InterPro" id="IPR032675">
    <property type="entry name" value="LRR_dom_sf"/>
</dbReference>
<evidence type="ECO:0000256" key="8">
    <source>
        <dbReference type="SAM" id="Phobius"/>
    </source>
</evidence>
<keyword evidence="5 8" id="KW-1133">Transmembrane helix</keyword>
<feature type="non-terminal residue" evidence="11">
    <location>
        <position position="957"/>
    </location>
</feature>
<feature type="compositionally biased region" description="Polar residues" evidence="7">
    <location>
        <begin position="882"/>
        <end position="896"/>
    </location>
</feature>
<feature type="chain" id="PRO_5033042083" description="Protein kinase domain-containing protein" evidence="9">
    <location>
        <begin position="30"/>
        <end position="957"/>
    </location>
</feature>
<dbReference type="PANTHER" id="PTHR48006:SF50">
    <property type="entry name" value="OS03G0724300 PROTEIN"/>
    <property type="match status" value="1"/>
</dbReference>
<reference evidence="11" key="1">
    <citation type="submission" date="2017-07" db="EMBL/GenBank/DDBJ databases">
        <title>Taro Niue Genome Assembly and Annotation.</title>
        <authorList>
            <person name="Atibalentja N."/>
            <person name="Keating K."/>
            <person name="Fields C.J."/>
        </authorList>
    </citation>
    <scope>NUCLEOTIDE SEQUENCE</scope>
    <source>
        <strain evidence="11">Niue_2</strain>
        <tissue evidence="11">Leaf</tissue>
    </source>
</reference>
<dbReference type="InterPro" id="IPR011009">
    <property type="entry name" value="Kinase-like_dom_sf"/>
</dbReference>
<feature type="domain" description="Protein kinase" evidence="10">
    <location>
        <begin position="549"/>
        <end position="831"/>
    </location>
</feature>
<dbReference type="FunFam" id="3.30.200.20:FF:000433">
    <property type="entry name" value="Predicted protein"/>
    <property type="match status" value="1"/>
</dbReference>
<dbReference type="PROSITE" id="PS51450">
    <property type="entry name" value="LRR"/>
    <property type="match status" value="1"/>
</dbReference>
<evidence type="ECO:0000256" key="3">
    <source>
        <dbReference type="ARBA" id="ARBA00022692"/>
    </source>
</evidence>
<dbReference type="PRINTS" id="PR00019">
    <property type="entry name" value="LEURICHRPT"/>
</dbReference>
<keyword evidence="3 8" id="KW-0812">Transmembrane</keyword>
<dbReference type="OrthoDB" id="676979at2759"/>
<dbReference type="SUPFAM" id="SSF52058">
    <property type="entry name" value="L domain-like"/>
    <property type="match status" value="1"/>
</dbReference>